<dbReference type="EMBL" id="LR584267">
    <property type="protein sequence ID" value="VHO00843.1"/>
    <property type="molecule type" value="Genomic_DNA"/>
</dbReference>
<evidence type="ECO:0000256" key="1">
    <source>
        <dbReference type="ARBA" id="ARBA00006763"/>
    </source>
</evidence>
<dbReference type="GO" id="GO:0009691">
    <property type="term" value="P:cytokinin biosynthetic process"/>
    <property type="evidence" value="ECO:0007669"/>
    <property type="project" value="InterPro"/>
</dbReference>
<evidence type="ECO:0000313" key="3">
    <source>
        <dbReference type="EMBL" id="VHO00843.1"/>
    </source>
</evidence>
<dbReference type="Gene3D" id="3.40.50.450">
    <property type="match status" value="1"/>
</dbReference>
<evidence type="ECO:0000313" key="4">
    <source>
        <dbReference type="Proteomes" id="UP000324288"/>
    </source>
</evidence>
<proteinExistence type="inferred from homology"/>
<organism evidence="3 4">
    <name type="scientific">Lawsonella clevelandensis</name>
    <dbReference type="NCBI Taxonomy" id="1528099"/>
    <lineage>
        <taxon>Bacteria</taxon>
        <taxon>Bacillati</taxon>
        <taxon>Actinomycetota</taxon>
        <taxon>Actinomycetes</taxon>
        <taxon>Mycobacteriales</taxon>
        <taxon>Lawsonellaceae</taxon>
        <taxon>Lawsonella</taxon>
    </lineage>
</organism>
<dbReference type="SUPFAM" id="SSF52499">
    <property type="entry name" value="Isochorismatase-like hydrolases"/>
    <property type="match status" value="1"/>
</dbReference>
<dbReference type="Proteomes" id="UP000324288">
    <property type="component" value="Chromosome"/>
</dbReference>
<dbReference type="Gene3D" id="3.40.50.850">
    <property type="entry name" value="Isochorismatase-like"/>
    <property type="match status" value="1"/>
</dbReference>
<dbReference type="PANTHER" id="PTHR31223">
    <property type="entry name" value="LOG FAMILY PROTEIN YJL055W"/>
    <property type="match status" value="1"/>
</dbReference>
<reference evidence="3 4" key="1">
    <citation type="submission" date="2019-04" db="EMBL/GenBank/DDBJ databases">
        <authorList>
            <person name="Seth-Smith MB H."/>
            <person name="Seth-Smith H."/>
        </authorList>
    </citation>
    <scope>NUCLEOTIDE SEQUENCE [LARGE SCALE GENOMIC DNA]</scope>
    <source>
        <strain evidence="3">USB-603019</strain>
    </source>
</reference>
<dbReference type="Pfam" id="PF00857">
    <property type="entry name" value="Isochorismatase"/>
    <property type="match status" value="2"/>
</dbReference>
<dbReference type="GO" id="GO:0016799">
    <property type="term" value="F:hydrolase activity, hydrolyzing N-glycosyl compounds"/>
    <property type="evidence" value="ECO:0007669"/>
    <property type="project" value="TreeGrafter"/>
</dbReference>
<evidence type="ECO:0000259" key="2">
    <source>
        <dbReference type="Pfam" id="PF00857"/>
    </source>
</evidence>
<dbReference type="InterPro" id="IPR005269">
    <property type="entry name" value="LOG"/>
</dbReference>
<accession>A0A5E3ZXP0</accession>
<dbReference type="Pfam" id="PF03641">
    <property type="entry name" value="Lysine_decarbox"/>
    <property type="match status" value="1"/>
</dbReference>
<feature type="domain" description="Isochorismatase-like" evidence="2">
    <location>
        <begin position="3"/>
        <end position="88"/>
    </location>
</feature>
<sequence length="385" mass="41197">MRALLIVDMQPTFCEGGELPVPGGHDIADRIADFLRAHADRYGLIVTTQDWHINPGNHFSNTPDYVDTWPPHGQAGTPNAELHPRLHAALEALRTSHPDLPQEAVRKGQYAASYSGFDGITDSATTDDTFAQGLALADLLRRYGTTEVDVVGLALSHCVCATALDAQREGFATTVFADLSAPVSVDTGDAALRALREASVVVTHSPYWTFACYTASRFGTQPGLREAAHRLGEGIARAGHGIVYGGGNCGLMGVIADAALSQGGSVYGVIPHHFDGHEVSHTSLTCLEVVDDMSTRKNRMAQLADCFVALPGGVGTLEEFFEVWAHRQLGIHQKPVVLYNTDGYWDSLLAALASYAQVDILSPTLLDSLIVVDTPDALLDAVIRG</sequence>
<dbReference type="InterPro" id="IPR031100">
    <property type="entry name" value="LOG_fam"/>
</dbReference>
<comment type="similarity">
    <text evidence="1">Belongs to the LOG family.</text>
</comment>
<dbReference type="SUPFAM" id="SSF102405">
    <property type="entry name" value="MCP/YpsA-like"/>
    <property type="match status" value="1"/>
</dbReference>
<protein>
    <submittedName>
        <fullName evidence="3">Nicotinamidase/pyrazinamidase</fullName>
    </submittedName>
</protein>
<feature type="domain" description="Isochorismatase-like" evidence="2">
    <location>
        <begin position="135"/>
        <end position="203"/>
    </location>
</feature>
<dbReference type="AlphaFoldDB" id="A0A5E3ZXP0"/>
<dbReference type="InterPro" id="IPR000868">
    <property type="entry name" value="Isochorismatase-like_dom"/>
</dbReference>
<name>A0A5E3ZXP0_9ACTN</name>
<keyword evidence="4" id="KW-1185">Reference proteome</keyword>
<dbReference type="RefSeq" id="WP_158408678.1">
    <property type="nucleotide sequence ID" value="NZ_CP009312.1"/>
</dbReference>
<dbReference type="GeneID" id="85105048"/>
<dbReference type="PANTHER" id="PTHR31223:SF70">
    <property type="entry name" value="LOG FAMILY PROTEIN YJL055W"/>
    <property type="match status" value="1"/>
</dbReference>
<dbReference type="NCBIfam" id="TIGR00730">
    <property type="entry name" value="Rossman fold protein, TIGR00730 family"/>
    <property type="match status" value="1"/>
</dbReference>
<dbReference type="InterPro" id="IPR036380">
    <property type="entry name" value="Isochorismatase-like_sf"/>
</dbReference>
<dbReference type="GO" id="GO:0005829">
    <property type="term" value="C:cytosol"/>
    <property type="evidence" value="ECO:0007669"/>
    <property type="project" value="TreeGrafter"/>
</dbReference>
<gene>
    <name evidence="3" type="primary">pncA</name>
    <name evidence="3" type="ORF">LC603019_01000</name>
</gene>